<evidence type="ECO:0000256" key="6">
    <source>
        <dbReference type="ARBA" id="ARBA00022840"/>
    </source>
</evidence>
<keyword evidence="8" id="KW-0546">Nucleotide metabolism</keyword>
<keyword evidence="2" id="KW-0808">Transferase</keyword>
<dbReference type="Proteomes" id="UP000694726">
    <property type="component" value="Unplaced"/>
</dbReference>
<evidence type="ECO:0000256" key="4">
    <source>
        <dbReference type="ARBA" id="ARBA00022741"/>
    </source>
</evidence>
<dbReference type="InterPro" id="IPR036850">
    <property type="entry name" value="NDK-like_dom_sf"/>
</dbReference>
<dbReference type="InterPro" id="IPR037994">
    <property type="entry name" value="NDPk6"/>
</dbReference>
<evidence type="ECO:0000313" key="10">
    <source>
        <dbReference type="Proteomes" id="UP000694726"/>
    </source>
</evidence>
<reference evidence="9" key="1">
    <citation type="submission" date="2025-08" db="UniProtKB">
        <authorList>
            <consortium name="Ensembl"/>
        </authorList>
    </citation>
    <scope>IDENTIFICATION</scope>
</reference>
<evidence type="ECO:0000256" key="3">
    <source>
        <dbReference type="ARBA" id="ARBA00022723"/>
    </source>
</evidence>
<organism evidence="9 10">
    <name type="scientific">Sus scrofa</name>
    <name type="common">Pig</name>
    <dbReference type="NCBI Taxonomy" id="9823"/>
    <lineage>
        <taxon>Eukaryota</taxon>
        <taxon>Metazoa</taxon>
        <taxon>Chordata</taxon>
        <taxon>Craniata</taxon>
        <taxon>Vertebrata</taxon>
        <taxon>Euteleostomi</taxon>
        <taxon>Mammalia</taxon>
        <taxon>Eutheria</taxon>
        <taxon>Laurasiatheria</taxon>
        <taxon>Artiodactyla</taxon>
        <taxon>Suina</taxon>
        <taxon>Suidae</taxon>
        <taxon>Sus</taxon>
    </lineage>
</organism>
<evidence type="ECO:0000313" key="9">
    <source>
        <dbReference type="Ensembl" id="ENSSSCP00015033403.1"/>
    </source>
</evidence>
<keyword evidence="4" id="KW-0547">Nucleotide-binding</keyword>
<dbReference type="Gene3D" id="3.30.70.141">
    <property type="entry name" value="Nucleoside diphosphate kinase-like domain"/>
    <property type="match status" value="1"/>
</dbReference>
<keyword evidence="6" id="KW-0067">ATP-binding</keyword>
<name>A0A8D0PGL8_PIG</name>
<dbReference type="GO" id="GO:0005524">
    <property type="term" value="F:ATP binding"/>
    <property type="evidence" value="ECO:0007669"/>
    <property type="project" value="UniProtKB-KW"/>
</dbReference>
<dbReference type="Ensembl" id="ENSSSCT00015082565.1">
    <property type="protein sequence ID" value="ENSSSCP00015033403.1"/>
    <property type="gene ID" value="ENSSSCG00015061819.1"/>
</dbReference>
<protein>
    <submittedName>
        <fullName evidence="9">Uncharacterized protein</fullName>
    </submittedName>
</protein>
<keyword evidence="5" id="KW-0418">Kinase</keyword>
<proteinExistence type="predicted"/>
<dbReference type="PANTHER" id="PTHR46956:SF1">
    <property type="entry name" value="NUCLEOSIDE DIPHOSPHATE KINASE 6"/>
    <property type="match status" value="1"/>
</dbReference>
<evidence type="ECO:0000256" key="1">
    <source>
        <dbReference type="ARBA" id="ARBA00001946"/>
    </source>
</evidence>
<evidence type="ECO:0000256" key="7">
    <source>
        <dbReference type="ARBA" id="ARBA00022842"/>
    </source>
</evidence>
<dbReference type="GO" id="GO:0009117">
    <property type="term" value="P:nucleotide metabolic process"/>
    <property type="evidence" value="ECO:0007669"/>
    <property type="project" value="UniProtKB-KW"/>
</dbReference>
<comment type="cofactor">
    <cofactor evidence="1">
        <name>Mg(2+)</name>
        <dbReference type="ChEBI" id="CHEBI:18420"/>
    </cofactor>
</comment>
<evidence type="ECO:0000256" key="8">
    <source>
        <dbReference type="ARBA" id="ARBA00023080"/>
    </source>
</evidence>
<dbReference type="PANTHER" id="PTHR46956">
    <property type="entry name" value="NUCLEOSIDE DIPHOSPHATE KINASE 6"/>
    <property type="match status" value="1"/>
</dbReference>
<dbReference type="SUPFAM" id="SSF54919">
    <property type="entry name" value="Nucleoside diphosphate kinase, NDK"/>
    <property type="match status" value="1"/>
</dbReference>
<accession>A0A8D0PGL8</accession>
<evidence type="ECO:0000256" key="5">
    <source>
        <dbReference type="ARBA" id="ARBA00022777"/>
    </source>
</evidence>
<sequence>MLQSLGDWREMTSTLPSPWAVQLTLELITPHAVAHPLILEAINQQILSNKFVIVRMRARLLRREDCQKFFQGQEGYIFLSVAGGIHGPWADPSLYPRPQGCHQLWRTIQSVGVSASLTPTIQPMALTLVSASRETAAFSPDFSGQHWDEEEEPQLRCGPVRYSPEGGVHCAAGTEGPGLT</sequence>
<keyword evidence="7" id="KW-0460">Magnesium</keyword>
<dbReference type="GO" id="GO:0004550">
    <property type="term" value="F:nucleoside diphosphate kinase activity"/>
    <property type="evidence" value="ECO:0007669"/>
    <property type="project" value="InterPro"/>
</dbReference>
<evidence type="ECO:0000256" key="2">
    <source>
        <dbReference type="ARBA" id="ARBA00022679"/>
    </source>
</evidence>
<keyword evidence="3" id="KW-0479">Metal-binding</keyword>
<dbReference type="AlphaFoldDB" id="A0A8D0PGL8"/>
<dbReference type="GO" id="GO:0046872">
    <property type="term" value="F:metal ion binding"/>
    <property type="evidence" value="ECO:0007669"/>
    <property type="project" value="UniProtKB-KW"/>
</dbReference>